<evidence type="ECO:0000259" key="5">
    <source>
        <dbReference type="Pfam" id="PF13943"/>
    </source>
</evidence>
<name>A0A7J9MTZ7_GOSSC</name>
<organism evidence="6 7">
    <name type="scientific">Gossypium schwendimanii</name>
    <name type="common">Cotton</name>
    <dbReference type="NCBI Taxonomy" id="34291"/>
    <lineage>
        <taxon>Eukaryota</taxon>
        <taxon>Viridiplantae</taxon>
        <taxon>Streptophyta</taxon>
        <taxon>Embryophyta</taxon>
        <taxon>Tracheophyta</taxon>
        <taxon>Spermatophyta</taxon>
        <taxon>Magnoliopsida</taxon>
        <taxon>eudicotyledons</taxon>
        <taxon>Gunneridae</taxon>
        <taxon>Pentapetalae</taxon>
        <taxon>rosids</taxon>
        <taxon>malvids</taxon>
        <taxon>Malvales</taxon>
        <taxon>Malvaceae</taxon>
        <taxon>Malvoideae</taxon>
        <taxon>Gossypium</taxon>
    </lineage>
</organism>
<keyword evidence="3" id="KW-0963">Cytoplasm</keyword>
<evidence type="ECO:0000256" key="2">
    <source>
        <dbReference type="ARBA" id="ARBA00004496"/>
    </source>
</evidence>
<dbReference type="PANTHER" id="PTHR34362">
    <property type="entry name" value="WPP DOMAIN-CONTAINING PROTEIN 1-RELATED"/>
    <property type="match status" value="1"/>
</dbReference>
<evidence type="ECO:0000256" key="4">
    <source>
        <dbReference type="ARBA" id="ARBA00023242"/>
    </source>
</evidence>
<dbReference type="EMBL" id="JABFAF010000013">
    <property type="protein sequence ID" value="MBA0873839.1"/>
    <property type="molecule type" value="Genomic_DNA"/>
</dbReference>
<evidence type="ECO:0000256" key="3">
    <source>
        <dbReference type="ARBA" id="ARBA00022490"/>
    </source>
</evidence>
<dbReference type="GO" id="GO:0005737">
    <property type="term" value="C:cytoplasm"/>
    <property type="evidence" value="ECO:0007669"/>
    <property type="project" value="UniProtKB-SubCell"/>
</dbReference>
<reference evidence="6 7" key="1">
    <citation type="journal article" date="2019" name="Genome Biol. Evol.">
        <title>Insights into the evolution of the New World diploid cottons (Gossypium, subgenus Houzingenia) based on genome sequencing.</title>
        <authorList>
            <person name="Grover C.E."/>
            <person name="Arick M.A. 2nd"/>
            <person name="Thrash A."/>
            <person name="Conover J.L."/>
            <person name="Sanders W.S."/>
            <person name="Peterson D.G."/>
            <person name="Frelichowski J.E."/>
            <person name="Scheffler J.A."/>
            <person name="Scheffler B.E."/>
            <person name="Wendel J.F."/>
        </authorList>
    </citation>
    <scope>NUCLEOTIDE SEQUENCE [LARGE SCALE GENOMIC DNA]</scope>
    <source>
        <strain evidence="6">1</strain>
        <tissue evidence="6">Leaf</tissue>
    </source>
</reference>
<dbReference type="InterPro" id="IPR038214">
    <property type="entry name" value="WPP_sf"/>
</dbReference>
<accession>A0A7J9MTZ7</accession>
<dbReference type="GO" id="GO:0005634">
    <property type="term" value="C:nucleus"/>
    <property type="evidence" value="ECO:0007669"/>
    <property type="project" value="UniProtKB-SubCell"/>
</dbReference>
<dbReference type="Proteomes" id="UP000593576">
    <property type="component" value="Unassembled WGS sequence"/>
</dbReference>
<dbReference type="Gene3D" id="1.10.246.200">
    <property type="entry name" value="WPP domain"/>
    <property type="match status" value="1"/>
</dbReference>
<comment type="subcellular location">
    <subcellularLocation>
        <location evidence="2">Cytoplasm</location>
    </subcellularLocation>
    <subcellularLocation>
        <location evidence="1">Nucleus</location>
    </subcellularLocation>
</comment>
<dbReference type="PANTHER" id="PTHR34362:SF1">
    <property type="entry name" value="WPP DOMAIN-CONTAINING PROTEIN 1-RELATED"/>
    <property type="match status" value="1"/>
</dbReference>
<keyword evidence="4" id="KW-0539">Nucleus</keyword>
<proteinExistence type="predicted"/>
<protein>
    <recommendedName>
        <fullName evidence="5">WPP domain-containing protein</fullName>
    </recommendedName>
</protein>
<feature type="domain" description="WPP" evidence="5">
    <location>
        <begin position="6"/>
        <end position="57"/>
    </location>
</feature>
<dbReference type="InterPro" id="IPR044692">
    <property type="entry name" value="WPP1/2/3"/>
</dbReference>
<evidence type="ECO:0000256" key="1">
    <source>
        <dbReference type="ARBA" id="ARBA00004123"/>
    </source>
</evidence>
<evidence type="ECO:0000313" key="7">
    <source>
        <dbReference type="Proteomes" id="UP000593576"/>
    </source>
</evidence>
<dbReference type="GO" id="GO:0048527">
    <property type="term" value="P:lateral root development"/>
    <property type="evidence" value="ECO:0007669"/>
    <property type="project" value="InterPro"/>
</dbReference>
<gene>
    <name evidence="6" type="ORF">Goshw_007967</name>
</gene>
<sequence length="79" mass="8864">MLWNHPKQEASTTAKLIEEEIFLVTGASFSTDEDNIEILRLYSKEINKHMLDIVKVGYTIGIDSTLLSSIESAKEGHGR</sequence>
<comment type="caution">
    <text evidence="6">The sequence shown here is derived from an EMBL/GenBank/DDBJ whole genome shotgun (WGS) entry which is preliminary data.</text>
</comment>
<keyword evidence="7" id="KW-1185">Reference proteome</keyword>
<dbReference type="OrthoDB" id="1927559at2759"/>
<evidence type="ECO:0000313" key="6">
    <source>
        <dbReference type="EMBL" id="MBA0873839.1"/>
    </source>
</evidence>
<dbReference type="AlphaFoldDB" id="A0A7J9MTZ7"/>
<dbReference type="Pfam" id="PF13943">
    <property type="entry name" value="WPP"/>
    <property type="match status" value="1"/>
</dbReference>
<dbReference type="InterPro" id="IPR025265">
    <property type="entry name" value="WPP_dom"/>
</dbReference>
<dbReference type="GO" id="GO:0000278">
    <property type="term" value="P:mitotic cell cycle"/>
    <property type="evidence" value="ECO:0007669"/>
    <property type="project" value="InterPro"/>
</dbReference>